<dbReference type="Gene3D" id="1.20.120.520">
    <property type="entry name" value="nmb1532 protein domain like"/>
    <property type="match status" value="1"/>
</dbReference>
<dbReference type="InterPro" id="IPR012312">
    <property type="entry name" value="Hemerythrin-like"/>
</dbReference>
<evidence type="ECO:0000313" key="2">
    <source>
        <dbReference type="EMBL" id="BBF79478.1"/>
    </source>
</evidence>
<dbReference type="AlphaFoldDB" id="A0A3G9G5H2"/>
<dbReference type="RefSeq" id="WP_126419480.1">
    <property type="nucleotide sequence ID" value="NZ_AP018827.1"/>
</dbReference>
<accession>A0A3G9G5H2</accession>
<dbReference type="PANTHER" id="PTHR35585">
    <property type="entry name" value="HHE DOMAIN PROTEIN (AFU_ORTHOLOGUE AFUA_4G00730)"/>
    <property type="match status" value="1"/>
</dbReference>
<dbReference type="Pfam" id="PF01814">
    <property type="entry name" value="Hemerythrin"/>
    <property type="match status" value="1"/>
</dbReference>
<reference evidence="3" key="1">
    <citation type="journal article" date="2017" name="Biotechnol. Biofuels">
        <title>Evaluation of environmental bacterial communities as a factor affecting the growth of duckweed Lemna minor.</title>
        <authorList>
            <person name="Ishizawa H."/>
            <person name="Kuroda M."/>
            <person name="Morikawa M."/>
            <person name="Ike M."/>
        </authorList>
    </citation>
    <scope>NUCLEOTIDE SEQUENCE [LARGE SCALE GENOMIC DNA]</scope>
    <source>
        <strain evidence="3">M6</strain>
    </source>
</reference>
<dbReference type="EMBL" id="AP018827">
    <property type="protein sequence ID" value="BBF79478.1"/>
    <property type="molecule type" value="Genomic_DNA"/>
</dbReference>
<evidence type="ECO:0000259" key="1">
    <source>
        <dbReference type="Pfam" id="PF01814"/>
    </source>
</evidence>
<gene>
    <name evidence="2" type="ORF">EM6_0044</name>
</gene>
<dbReference type="Proteomes" id="UP000278756">
    <property type="component" value="Chromosome 1"/>
</dbReference>
<sequence length="149" mass="17187">MDIYNYIKKDHRKVEDLMEQVVNAADGATRLRLFNEIKNELTIHAKSEEETFYKAVLDATRSKAVEHKMEHANEEHDEIEAFLQKVSALSADSDQWLLHFGELKHAVMHHVEEEEGEIFEKAKTYLSADQARKLAKEMDALKKDMMAGA</sequence>
<reference evidence="3" key="2">
    <citation type="journal article" date="2017" name="Plant Physiol. Biochem.">
        <title>Differential oxidative and antioxidative response of duckweed Lemna minor toward plant growth promoting/inhibiting bacteria.</title>
        <authorList>
            <person name="Ishizawa H."/>
            <person name="Kuroda M."/>
            <person name="Morikawa M."/>
            <person name="Ike M."/>
        </authorList>
    </citation>
    <scope>NUCLEOTIDE SEQUENCE [LARGE SCALE GENOMIC DNA]</scope>
    <source>
        <strain evidence="3">M6</strain>
    </source>
</reference>
<feature type="domain" description="Hemerythrin-like" evidence="1">
    <location>
        <begin position="3"/>
        <end position="122"/>
    </location>
</feature>
<protein>
    <submittedName>
        <fullName evidence="2">Hypothetical cytosolic protein</fullName>
    </submittedName>
</protein>
<organism evidence="2 3">
    <name type="scientific">Asticcacaulis excentricus</name>
    <dbReference type="NCBI Taxonomy" id="78587"/>
    <lineage>
        <taxon>Bacteria</taxon>
        <taxon>Pseudomonadati</taxon>
        <taxon>Pseudomonadota</taxon>
        <taxon>Alphaproteobacteria</taxon>
        <taxon>Caulobacterales</taxon>
        <taxon>Caulobacteraceae</taxon>
        <taxon>Asticcacaulis</taxon>
    </lineage>
</organism>
<dbReference type="PANTHER" id="PTHR35585:SF1">
    <property type="entry name" value="HHE DOMAIN PROTEIN (AFU_ORTHOLOGUE AFUA_4G00730)"/>
    <property type="match status" value="1"/>
</dbReference>
<dbReference type="OrthoDB" id="5523420at2"/>
<evidence type="ECO:0000313" key="3">
    <source>
        <dbReference type="Proteomes" id="UP000278756"/>
    </source>
</evidence>
<name>A0A3G9G5H2_9CAUL</name>
<proteinExistence type="predicted"/>